<dbReference type="InterPro" id="IPR050475">
    <property type="entry name" value="Prenyltransferase_related"/>
</dbReference>
<dbReference type="CDD" id="cd13958">
    <property type="entry name" value="PT_UbiA_chlorophyll"/>
    <property type="match status" value="1"/>
</dbReference>
<dbReference type="EMBL" id="CP126223">
    <property type="protein sequence ID" value="WIA23530.1"/>
    <property type="molecule type" value="Genomic_DNA"/>
</dbReference>
<evidence type="ECO:0000256" key="6">
    <source>
        <dbReference type="SAM" id="Phobius"/>
    </source>
</evidence>
<protein>
    <recommendedName>
        <fullName evidence="9">Chlorophyll synthase</fullName>
    </recommendedName>
</protein>
<feature type="transmembrane region" description="Helical" evidence="6">
    <location>
        <begin position="279"/>
        <end position="300"/>
    </location>
</feature>
<sequence length="406" mass="43954">MMRQRAVGAVAGPRRQACPSACSVTRAAVRPAIAGRQLLRVQASQQTDAPNKQAEDGGVRQMLGMKGAALETDKFKIRVQLTKPVTWAEDGGVRQMLGMKGAALETEKFKIRVQLTKPVTWVPLIWGVVCGAAASGNYVWNNPEDIAKLLTCCMMSGPFLTGYTQTINDYYDREIDAINEPYRPIPSGRISEQEVVVQFLALLGAGIGTSVLLDKWAGHEFPIMLVLTLFGSLVSYIYSAPPLKLKQSGWIGNYALGSSYIALPWWAGQALFGELSLDVMVLTVLYSLAGLGIAIVNDFKSIEGDRAMGLQSLPVAFGVETAKWICVSTIDVTQLGVAAYLYAGLHQTTYAAVLLGLILPQMFFQAKYLIPDPIANDVKYQASAQPFLVFGLLTTALAIGHVNSMV</sequence>
<evidence type="ECO:0000256" key="4">
    <source>
        <dbReference type="ARBA" id="ARBA00023136"/>
    </source>
</evidence>
<name>A0ABY8UQD5_TETOB</name>
<gene>
    <name evidence="7" type="ORF">OEZ85_000265</name>
</gene>
<keyword evidence="8" id="KW-1185">Reference proteome</keyword>
<dbReference type="InterPro" id="IPR011799">
    <property type="entry name" value="ChlG"/>
</dbReference>
<dbReference type="NCBIfam" id="TIGR01476">
    <property type="entry name" value="chlor_syn_BchG"/>
    <property type="match status" value="1"/>
</dbReference>
<evidence type="ECO:0000313" key="8">
    <source>
        <dbReference type="Proteomes" id="UP001244341"/>
    </source>
</evidence>
<keyword evidence="2 6" id="KW-0812">Transmembrane</keyword>
<evidence type="ECO:0000313" key="7">
    <source>
        <dbReference type="EMBL" id="WIA23530.1"/>
    </source>
</evidence>
<evidence type="ECO:0000256" key="3">
    <source>
        <dbReference type="ARBA" id="ARBA00022989"/>
    </source>
</evidence>
<dbReference type="Pfam" id="PF01040">
    <property type="entry name" value="UbiA"/>
    <property type="match status" value="1"/>
</dbReference>
<evidence type="ECO:0000256" key="1">
    <source>
        <dbReference type="ARBA" id="ARBA00004141"/>
    </source>
</evidence>
<feature type="transmembrane region" description="Helical" evidence="6">
    <location>
        <begin position="219"/>
        <end position="238"/>
    </location>
</feature>
<organism evidence="7 8">
    <name type="scientific">Tetradesmus obliquus</name>
    <name type="common">Green alga</name>
    <name type="synonym">Acutodesmus obliquus</name>
    <dbReference type="NCBI Taxonomy" id="3088"/>
    <lineage>
        <taxon>Eukaryota</taxon>
        <taxon>Viridiplantae</taxon>
        <taxon>Chlorophyta</taxon>
        <taxon>core chlorophytes</taxon>
        <taxon>Chlorophyceae</taxon>
        <taxon>CS clade</taxon>
        <taxon>Sphaeropleales</taxon>
        <taxon>Scenedesmaceae</taxon>
        <taxon>Tetradesmus</taxon>
    </lineage>
</organism>
<dbReference type="NCBIfam" id="NF005742">
    <property type="entry name" value="PRK07566.1"/>
    <property type="match status" value="1"/>
</dbReference>
<keyword evidence="5" id="KW-0149">Chlorophyll biosynthesis</keyword>
<keyword evidence="3 6" id="KW-1133">Transmembrane helix</keyword>
<evidence type="ECO:0008006" key="9">
    <source>
        <dbReference type="Google" id="ProtNLM"/>
    </source>
</evidence>
<dbReference type="PANTHER" id="PTHR42723">
    <property type="entry name" value="CHLOROPHYLL SYNTHASE"/>
    <property type="match status" value="1"/>
</dbReference>
<dbReference type="PANTHER" id="PTHR42723:SF1">
    <property type="entry name" value="CHLOROPHYLL SYNTHASE, CHLOROPLASTIC"/>
    <property type="match status" value="1"/>
</dbReference>
<keyword evidence="4 6" id="KW-0472">Membrane</keyword>
<accession>A0ABY8UQD5</accession>
<reference evidence="7 8" key="1">
    <citation type="submission" date="2023-05" db="EMBL/GenBank/DDBJ databases">
        <title>A 100% complete, gapless, phased diploid assembly of the Scenedesmus obliquus UTEX 3031 genome.</title>
        <authorList>
            <person name="Biondi T.C."/>
            <person name="Hanschen E.R."/>
            <person name="Kwon T."/>
            <person name="Eng W."/>
            <person name="Kruse C.P.S."/>
            <person name="Koehler S.I."/>
            <person name="Kunde Y."/>
            <person name="Gleasner C.D."/>
            <person name="You Mak K.T."/>
            <person name="Polle J."/>
            <person name="Hovde B.T."/>
            <person name="Starkenburg S.R."/>
        </authorList>
    </citation>
    <scope>NUCLEOTIDE SEQUENCE [LARGE SCALE GENOMIC DNA]</scope>
    <source>
        <strain evidence="7 8">DOE0152z</strain>
    </source>
</reference>
<evidence type="ECO:0000256" key="5">
    <source>
        <dbReference type="ARBA" id="ARBA00023171"/>
    </source>
</evidence>
<dbReference type="Gene3D" id="1.20.120.1780">
    <property type="entry name" value="UbiA prenyltransferase"/>
    <property type="match status" value="1"/>
</dbReference>
<dbReference type="Proteomes" id="UP001244341">
    <property type="component" value="Chromosome 16b"/>
</dbReference>
<dbReference type="InterPro" id="IPR000537">
    <property type="entry name" value="UbiA_prenyltransferase"/>
</dbReference>
<evidence type="ECO:0000256" key="2">
    <source>
        <dbReference type="ARBA" id="ARBA00022692"/>
    </source>
</evidence>
<proteinExistence type="predicted"/>
<feature type="transmembrane region" description="Helical" evidence="6">
    <location>
        <begin position="250"/>
        <end position="267"/>
    </location>
</feature>
<comment type="subcellular location">
    <subcellularLocation>
        <location evidence="1">Membrane</location>
        <topology evidence="1">Multi-pass membrane protein</topology>
    </subcellularLocation>
</comment>
<dbReference type="InterPro" id="IPR044878">
    <property type="entry name" value="UbiA_sf"/>
</dbReference>
<dbReference type="InterPro" id="IPR006372">
    <property type="entry name" value="Chl_synth"/>
</dbReference>
<dbReference type="NCBIfam" id="TIGR02056">
    <property type="entry name" value="ChlG"/>
    <property type="match status" value="1"/>
</dbReference>
<dbReference type="Gene3D" id="1.10.357.140">
    <property type="entry name" value="UbiA prenyltransferase"/>
    <property type="match status" value="1"/>
</dbReference>
<feature type="transmembrane region" description="Helical" evidence="6">
    <location>
        <begin position="382"/>
        <end position="402"/>
    </location>
</feature>